<dbReference type="Proteomes" id="UP000245207">
    <property type="component" value="Unassembled WGS sequence"/>
</dbReference>
<reference evidence="1 2" key="1">
    <citation type="journal article" date="2018" name="Mol. Plant">
        <title>The genome of Artemisia annua provides insight into the evolution of Asteraceae family and artemisinin biosynthesis.</title>
        <authorList>
            <person name="Shen Q."/>
            <person name="Zhang L."/>
            <person name="Liao Z."/>
            <person name="Wang S."/>
            <person name="Yan T."/>
            <person name="Shi P."/>
            <person name="Liu M."/>
            <person name="Fu X."/>
            <person name="Pan Q."/>
            <person name="Wang Y."/>
            <person name="Lv Z."/>
            <person name="Lu X."/>
            <person name="Zhang F."/>
            <person name="Jiang W."/>
            <person name="Ma Y."/>
            <person name="Chen M."/>
            <person name="Hao X."/>
            <person name="Li L."/>
            <person name="Tang Y."/>
            <person name="Lv G."/>
            <person name="Zhou Y."/>
            <person name="Sun X."/>
            <person name="Brodelius P.E."/>
            <person name="Rose J.K.C."/>
            <person name="Tang K."/>
        </authorList>
    </citation>
    <scope>NUCLEOTIDE SEQUENCE [LARGE SCALE GENOMIC DNA]</scope>
    <source>
        <strain evidence="2">cv. Huhao1</strain>
        <tissue evidence="1">Leaf</tissue>
    </source>
</reference>
<comment type="caution">
    <text evidence="1">The sequence shown here is derived from an EMBL/GenBank/DDBJ whole genome shotgun (WGS) entry which is preliminary data.</text>
</comment>
<evidence type="ECO:0000313" key="2">
    <source>
        <dbReference type="Proteomes" id="UP000245207"/>
    </source>
</evidence>
<dbReference type="STRING" id="35608.A0A2U1KQX9"/>
<protein>
    <submittedName>
        <fullName evidence="1">Argonaute/Dicer protein, PAZ</fullName>
    </submittedName>
</protein>
<dbReference type="OrthoDB" id="1938994at2759"/>
<organism evidence="1 2">
    <name type="scientific">Artemisia annua</name>
    <name type="common">Sweet wormwood</name>
    <dbReference type="NCBI Taxonomy" id="35608"/>
    <lineage>
        <taxon>Eukaryota</taxon>
        <taxon>Viridiplantae</taxon>
        <taxon>Streptophyta</taxon>
        <taxon>Embryophyta</taxon>
        <taxon>Tracheophyta</taxon>
        <taxon>Spermatophyta</taxon>
        <taxon>Magnoliopsida</taxon>
        <taxon>eudicotyledons</taxon>
        <taxon>Gunneridae</taxon>
        <taxon>Pentapetalae</taxon>
        <taxon>asterids</taxon>
        <taxon>campanulids</taxon>
        <taxon>Asterales</taxon>
        <taxon>Asteraceae</taxon>
        <taxon>Asteroideae</taxon>
        <taxon>Anthemideae</taxon>
        <taxon>Artemisiinae</taxon>
        <taxon>Artemisia</taxon>
    </lineage>
</organism>
<sequence length="129" mass="14522">MGCKEGLALLVLVRKQEEANWMDEEEGEHEFKVVVKFDATKDIDHLRQFLSGRQRDNPHETNQALDIVLTKAASRERIIVWRSLFSTAFKMDGGANERTCSSEVEDMDLDIGKGSLLSQCKASPISVPQ</sequence>
<proteinExistence type="predicted"/>
<keyword evidence="2" id="KW-1185">Reference proteome</keyword>
<evidence type="ECO:0000313" key="1">
    <source>
        <dbReference type="EMBL" id="PWA39165.1"/>
    </source>
</evidence>
<name>A0A2U1KQX9_ARTAN</name>
<dbReference type="AlphaFoldDB" id="A0A2U1KQX9"/>
<dbReference type="EMBL" id="PKPP01014888">
    <property type="protein sequence ID" value="PWA39165.1"/>
    <property type="molecule type" value="Genomic_DNA"/>
</dbReference>
<accession>A0A2U1KQX9</accession>
<gene>
    <name evidence="1" type="ORF">CTI12_AA577540</name>
</gene>